<keyword evidence="1" id="KW-0805">Transcription regulation</keyword>
<dbReference type="InterPro" id="IPR036388">
    <property type="entry name" value="WH-like_DNA-bd_sf"/>
</dbReference>
<evidence type="ECO:0000256" key="2">
    <source>
        <dbReference type="ARBA" id="ARBA00023163"/>
    </source>
</evidence>
<keyword evidence="2" id="KW-0804">Transcription</keyword>
<dbReference type="SMART" id="SM00420">
    <property type="entry name" value="HTH_DEOR"/>
    <property type="match status" value="1"/>
</dbReference>
<evidence type="ECO:0000313" key="5">
    <source>
        <dbReference type="Proteomes" id="UP000594759"/>
    </source>
</evidence>
<protein>
    <submittedName>
        <fullName evidence="4">YafY family transcriptional regulator</fullName>
    </submittedName>
</protein>
<reference evidence="4 5" key="1">
    <citation type="submission" date="2020-11" db="EMBL/GenBank/DDBJ databases">
        <title>Pedobacter endophytica, an endophytic bacteria isolated form Carex pumila.</title>
        <authorList>
            <person name="Peng Y."/>
            <person name="Jiang L."/>
            <person name="Lee J."/>
        </authorList>
    </citation>
    <scope>NUCLEOTIDE SEQUENCE [LARGE SCALE GENOMIC DNA]</scope>
    <source>
        <strain evidence="4 5">JBR3-12</strain>
    </source>
</reference>
<dbReference type="RefSeq" id="WP_196098372.1">
    <property type="nucleotide sequence ID" value="NZ_CP064939.1"/>
</dbReference>
<dbReference type="InterPro" id="IPR051534">
    <property type="entry name" value="CBASS_pafABC_assoc_protein"/>
</dbReference>
<dbReference type="InterPro" id="IPR001034">
    <property type="entry name" value="DeoR_HTH"/>
</dbReference>
<dbReference type="Pfam" id="PF13280">
    <property type="entry name" value="WYL"/>
    <property type="match status" value="1"/>
</dbReference>
<dbReference type="PANTHER" id="PTHR34580">
    <property type="match status" value="1"/>
</dbReference>
<dbReference type="PROSITE" id="PS52050">
    <property type="entry name" value="WYL"/>
    <property type="match status" value="1"/>
</dbReference>
<feature type="domain" description="HTH deoR-type" evidence="3">
    <location>
        <begin position="8"/>
        <end position="64"/>
    </location>
</feature>
<dbReference type="Gene3D" id="1.10.10.10">
    <property type="entry name" value="Winged helix-like DNA-binding domain superfamily/Winged helix DNA-binding domain"/>
    <property type="match status" value="1"/>
</dbReference>
<dbReference type="GO" id="GO:0003700">
    <property type="term" value="F:DNA-binding transcription factor activity"/>
    <property type="evidence" value="ECO:0007669"/>
    <property type="project" value="InterPro"/>
</dbReference>
<dbReference type="AlphaFoldDB" id="A0A7U3Q5K3"/>
<dbReference type="Proteomes" id="UP000594759">
    <property type="component" value="Chromosome"/>
</dbReference>
<evidence type="ECO:0000259" key="3">
    <source>
        <dbReference type="PROSITE" id="PS51000"/>
    </source>
</evidence>
<dbReference type="PANTHER" id="PTHR34580:SF1">
    <property type="entry name" value="PROTEIN PAFC"/>
    <property type="match status" value="1"/>
</dbReference>
<accession>A0A7U3Q5K3</accession>
<evidence type="ECO:0000313" key="4">
    <source>
        <dbReference type="EMBL" id="QPH38897.1"/>
    </source>
</evidence>
<dbReference type="EMBL" id="CP064939">
    <property type="protein sequence ID" value="QPH38897.1"/>
    <property type="molecule type" value="Genomic_DNA"/>
</dbReference>
<organism evidence="4 5">
    <name type="scientific">Pedobacter endophyticus</name>
    <dbReference type="NCBI Taxonomy" id="2789740"/>
    <lineage>
        <taxon>Bacteria</taxon>
        <taxon>Pseudomonadati</taxon>
        <taxon>Bacteroidota</taxon>
        <taxon>Sphingobacteriia</taxon>
        <taxon>Sphingobacteriales</taxon>
        <taxon>Sphingobacteriaceae</taxon>
        <taxon>Pedobacter</taxon>
    </lineage>
</organism>
<dbReference type="KEGG" id="pex:IZT61_17795"/>
<dbReference type="SUPFAM" id="SSF46785">
    <property type="entry name" value="Winged helix' DNA-binding domain"/>
    <property type="match status" value="1"/>
</dbReference>
<dbReference type="PROSITE" id="PS51000">
    <property type="entry name" value="HTH_DEOR_2"/>
    <property type="match status" value="1"/>
</dbReference>
<dbReference type="InterPro" id="IPR026881">
    <property type="entry name" value="WYL_dom"/>
</dbReference>
<gene>
    <name evidence="4" type="ORF">IZT61_17795</name>
</gene>
<dbReference type="InterPro" id="IPR036390">
    <property type="entry name" value="WH_DNA-bd_sf"/>
</dbReference>
<dbReference type="InterPro" id="IPR013196">
    <property type="entry name" value="HTH_11"/>
</dbReference>
<name>A0A7U3Q5K3_9SPHI</name>
<keyword evidence="5" id="KW-1185">Reference proteome</keyword>
<sequence length="243" mass="27716">MNDADIKRISRLTAIITQLQSKRLLTAGELADRFDVSVRTIYRDIKALGQADIPIIKEEGKGYSLMEGYRVPPIMFTENEANALITAEHMLLKGTDTSLSREYEAAISKIKAVLQHLTKEKVDLLSNRIAISPAILHSYQSSSLTLIQNALTSFSLLEITYRSNHKGELTQREIEPFALYYSLKESWLLIAFCRLRKDFRMFSLEGIVKINKLNSSFQPHKLTLAEYLDEKKKKFDTPDTLLS</sequence>
<proteinExistence type="predicted"/>
<evidence type="ECO:0000256" key="1">
    <source>
        <dbReference type="ARBA" id="ARBA00023015"/>
    </source>
</evidence>
<dbReference type="Pfam" id="PF08279">
    <property type="entry name" value="HTH_11"/>
    <property type="match status" value="1"/>
</dbReference>